<feature type="coiled-coil region" evidence="15">
    <location>
        <begin position="78"/>
        <end position="156"/>
    </location>
</feature>
<keyword evidence="13" id="KW-1003">Cell membrane</keyword>
<name>A0ABW3H4T6_9SPHN</name>
<dbReference type="PANTHER" id="PTHR33445:SF1">
    <property type="entry name" value="ATP SYNTHASE SUBUNIT B"/>
    <property type="match status" value="1"/>
</dbReference>
<evidence type="ECO:0000256" key="15">
    <source>
        <dbReference type="SAM" id="Coils"/>
    </source>
</evidence>
<keyword evidence="2 13" id="KW-0813">Transport</keyword>
<keyword evidence="5 13" id="KW-0375">Hydrogen ion transport</keyword>
<evidence type="ECO:0000256" key="4">
    <source>
        <dbReference type="ARBA" id="ARBA00022692"/>
    </source>
</evidence>
<proteinExistence type="inferred from homology"/>
<feature type="region of interest" description="Disordered" evidence="16">
    <location>
        <begin position="1"/>
        <end position="32"/>
    </location>
</feature>
<protein>
    <recommendedName>
        <fullName evidence="13">ATP synthase subunit b</fullName>
    </recommendedName>
    <alternativeName>
        <fullName evidence="13">ATP synthase F(0) sector subunit b</fullName>
    </alternativeName>
    <alternativeName>
        <fullName evidence="13">ATPase subunit I</fullName>
    </alternativeName>
    <alternativeName>
        <fullName evidence="13">F-type ATPase subunit b</fullName>
        <shortName evidence="13">F-ATPase subunit b</shortName>
    </alternativeName>
</protein>
<evidence type="ECO:0000313" key="17">
    <source>
        <dbReference type="EMBL" id="MFD0946244.1"/>
    </source>
</evidence>
<comment type="function">
    <text evidence="10 13">F(1)F(0) ATP synthase produces ATP from ADP in the presence of a proton or sodium gradient. F-type ATPases consist of two structural domains, F(1) containing the extramembraneous catalytic core and F(0) containing the membrane proton channel, linked together by a central stalk and a peripheral stalk. During catalysis, ATP synthesis in the catalytic domain of F(1) is coupled via a rotary mechanism of the central stalk subunits to proton translocation.</text>
</comment>
<evidence type="ECO:0000256" key="9">
    <source>
        <dbReference type="ARBA" id="ARBA00023310"/>
    </source>
</evidence>
<dbReference type="Pfam" id="PF00430">
    <property type="entry name" value="ATP-synt_B"/>
    <property type="match status" value="1"/>
</dbReference>
<dbReference type="Proteomes" id="UP001596977">
    <property type="component" value="Unassembled WGS sequence"/>
</dbReference>
<dbReference type="CDD" id="cd06503">
    <property type="entry name" value="ATP-synt_Fo_b"/>
    <property type="match status" value="1"/>
</dbReference>
<keyword evidence="18" id="KW-1185">Reference proteome</keyword>
<keyword evidence="4 13" id="KW-0812">Transmembrane</keyword>
<gene>
    <name evidence="13" type="primary">atpF</name>
    <name evidence="17" type="ORF">ACFQ1E_07850</name>
</gene>
<evidence type="ECO:0000256" key="13">
    <source>
        <dbReference type="HAMAP-Rule" id="MF_01398"/>
    </source>
</evidence>
<reference evidence="18" key="1">
    <citation type="journal article" date="2019" name="Int. J. Syst. Evol. Microbiol.">
        <title>The Global Catalogue of Microorganisms (GCM) 10K type strain sequencing project: providing services to taxonomists for standard genome sequencing and annotation.</title>
        <authorList>
            <consortium name="The Broad Institute Genomics Platform"/>
            <consortium name="The Broad Institute Genome Sequencing Center for Infectious Disease"/>
            <person name="Wu L."/>
            <person name="Ma J."/>
        </authorList>
    </citation>
    <scope>NUCLEOTIDE SEQUENCE [LARGE SCALE GENOMIC DNA]</scope>
    <source>
        <strain evidence="18">CCUG 62982</strain>
    </source>
</reference>
<accession>A0ABW3H4T6</accession>
<evidence type="ECO:0000256" key="12">
    <source>
        <dbReference type="ARBA" id="ARBA00037847"/>
    </source>
</evidence>
<evidence type="ECO:0000256" key="6">
    <source>
        <dbReference type="ARBA" id="ARBA00022989"/>
    </source>
</evidence>
<comment type="subunit">
    <text evidence="13">F-type ATPases have 2 components, F(1) - the catalytic core - and F(0) - the membrane proton channel. F(1) has five subunits: alpha(3), beta(3), gamma(1), delta(1), epsilon(1). F(0) has three main subunits: a(1), b(2) and c(10-14). The alpha and beta chains form an alternating ring which encloses part of the gamma chain. F(1) is attached to F(0) by a central stalk formed by the gamma and epsilon chains, while a peripheral stalk is formed by the delta and b chains.</text>
</comment>
<comment type="similarity">
    <text evidence="1 13 14">Belongs to the ATPase B chain family.</text>
</comment>
<keyword evidence="15" id="KW-0175">Coiled coil</keyword>
<keyword evidence="9 13" id="KW-0066">ATP synthesis</keyword>
<evidence type="ECO:0000256" key="14">
    <source>
        <dbReference type="RuleBase" id="RU003848"/>
    </source>
</evidence>
<evidence type="ECO:0000256" key="10">
    <source>
        <dbReference type="ARBA" id="ARBA00025198"/>
    </source>
</evidence>
<dbReference type="PANTHER" id="PTHR33445">
    <property type="entry name" value="ATP SYNTHASE SUBUNIT B', CHLOROPLASTIC"/>
    <property type="match status" value="1"/>
</dbReference>
<feature type="transmembrane region" description="Helical" evidence="13">
    <location>
        <begin position="46"/>
        <end position="63"/>
    </location>
</feature>
<dbReference type="RefSeq" id="WP_264943617.1">
    <property type="nucleotide sequence ID" value="NZ_JAPDRA010000003.1"/>
</dbReference>
<comment type="subcellular location">
    <subcellularLocation>
        <location evidence="13">Cell membrane</location>
        <topology evidence="13">Single-pass membrane protein</topology>
    </subcellularLocation>
    <subcellularLocation>
        <location evidence="12">Endomembrane system</location>
        <topology evidence="12">Single-pass membrane protein</topology>
    </subcellularLocation>
</comment>
<evidence type="ECO:0000313" key="18">
    <source>
        <dbReference type="Proteomes" id="UP001596977"/>
    </source>
</evidence>
<evidence type="ECO:0000256" key="3">
    <source>
        <dbReference type="ARBA" id="ARBA00022547"/>
    </source>
</evidence>
<dbReference type="InterPro" id="IPR050059">
    <property type="entry name" value="ATP_synthase_B_chain"/>
</dbReference>
<organism evidence="17 18">
    <name type="scientific">Sphingomonas canadensis</name>
    <dbReference type="NCBI Taxonomy" id="1219257"/>
    <lineage>
        <taxon>Bacteria</taxon>
        <taxon>Pseudomonadati</taxon>
        <taxon>Pseudomonadota</taxon>
        <taxon>Alphaproteobacteria</taxon>
        <taxon>Sphingomonadales</taxon>
        <taxon>Sphingomonadaceae</taxon>
        <taxon>Sphingomonas</taxon>
    </lineage>
</organism>
<sequence length="201" mass="20578">MADETTHGAPAAEHGAEAAHGTTASTQAHGGAAEHHADPAVFGLDATVWVSIAMAVFIAILLWKKVPGLVARGLDGQIAAIRARLDEAKALRAEAEALRDEYARKIAGAEADAAAMIEQADADAKALVAKAEADAKELTKRRAKMAEDKIAAAERAAIAEIRARTADAAAKAAAAIIAEKHGAAADKALVDQTIAGLGRLN</sequence>
<dbReference type="InterPro" id="IPR002146">
    <property type="entry name" value="ATP_synth_b/b'su_bac/chlpt"/>
</dbReference>
<keyword evidence="3 13" id="KW-0138">CF(0)</keyword>
<evidence type="ECO:0000256" key="11">
    <source>
        <dbReference type="ARBA" id="ARBA00025614"/>
    </source>
</evidence>
<evidence type="ECO:0000256" key="1">
    <source>
        <dbReference type="ARBA" id="ARBA00005513"/>
    </source>
</evidence>
<keyword evidence="8 13" id="KW-0472">Membrane</keyword>
<evidence type="ECO:0000256" key="7">
    <source>
        <dbReference type="ARBA" id="ARBA00023065"/>
    </source>
</evidence>
<evidence type="ECO:0000256" key="16">
    <source>
        <dbReference type="SAM" id="MobiDB-lite"/>
    </source>
</evidence>
<dbReference type="HAMAP" id="MF_01398">
    <property type="entry name" value="ATP_synth_b_bprime"/>
    <property type="match status" value="1"/>
</dbReference>
<evidence type="ECO:0000256" key="8">
    <source>
        <dbReference type="ARBA" id="ARBA00023136"/>
    </source>
</evidence>
<comment type="caution">
    <text evidence="17">The sequence shown here is derived from an EMBL/GenBank/DDBJ whole genome shotgun (WGS) entry which is preliminary data.</text>
</comment>
<dbReference type="EMBL" id="JBHTJG010000003">
    <property type="protein sequence ID" value="MFD0946244.1"/>
    <property type="molecule type" value="Genomic_DNA"/>
</dbReference>
<evidence type="ECO:0000256" key="5">
    <source>
        <dbReference type="ARBA" id="ARBA00022781"/>
    </source>
</evidence>
<evidence type="ECO:0000256" key="2">
    <source>
        <dbReference type="ARBA" id="ARBA00022448"/>
    </source>
</evidence>
<keyword evidence="6 13" id="KW-1133">Transmembrane helix</keyword>
<keyword evidence="7 13" id="KW-0406">Ion transport</keyword>
<feature type="compositionally biased region" description="Low complexity" evidence="16">
    <location>
        <begin position="7"/>
        <end position="24"/>
    </location>
</feature>
<comment type="function">
    <text evidence="11">Component of the F(0) channel, it forms part of the peripheral stalk, linking F(1) to F(0). The b'-subunit is a diverged and duplicated form of b found in plants and photosynthetic bacteria.</text>
</comment>